<dbReference type="SMART" id="SM01088">
    <property type="entry name" value="Col_cuticle_N"/>
    <property type="match status" value="1"/>
</dbReference>
<feature type="region of interest" description="Disordered" evidence="2">
    <location>
        <begin position="120"/>
        <end position="144"/>
    </location>
</feature>
<dbReference type="PROSITE" id="PS51257">
    <property type="entry name" value="PROKAR_LIPOPROTEIN"/>
    <property type="match status" value="1"/>
</dbReference>
<dbReference type="Pfam" id="PF01484">
    <property type="entry name" value="Col_cuticle_N"/>
    <property type="match status" value="1"/>
</dbReference>
<dbReference type="Pfam" id="PF01391">
    <property type="entry name" value="Collagen"/>
    <property type="match status" value="2"/>
</dbReference>
<organism evidence="4 5">
    <name type="scientific">Ascaris lumbricoides</name>
    <name type="common">Giant roundworm</name>
    <dbReference type="NCBI Taxonomy" id="6252"/>
    <lineage>
        <taxon>Eukaryota</taxon>
        <taxon>Metazoa</taxon>
        <taxon>Ecdysozoa</taxon>
        <taxon>Nematoda</taxon>
        <taxon>Chromadorea</taxon>
        <taxon>Rhabditida</taxon>
        <taxon>Spirurina</taxon>
        <taxon>Ascaridomorpha</taxon>
        <taxon>Ascaridoidea</taxon>
        <taxon>Ascarididae</taxon>
        <taxon>Ascaris</taxon>
    </lineage>
</organism>
<feature type="region of interest" description="Disordered" evidence="2">
    <location>
        <begin position="319"/>
        <end position="491"/>
    </location>
</feature>
<evidence type="ECO:0000259" key="3">
    <source>
        <dbReference type="SMART" id="SM01088"/>
    </source>
</evidence>
<dbReference type="InterPro" id="IPR002486">
    <property type="entry name" value="Col_cuticle_N"/>
</dbReference>
<dbReference type="InterPro" id="IPR008160">
    <property type="entry name" value="Collagen"/>
</dbReference>
<evidence type="ECO:0000313" key="5">
    <source>
        <dbReference type="WBParaSite" id="ALUE_0000562801-mRNA-1"/>
    </source>
</evidence>
<keyword evidence="1" id="KW-0677">Repeat</keyword>
<dbReference type="WBParaSite" id="ALUE_0000562801-mRNA-1">
    <property type="protein sequence ID" value="ALUE_0000562801-mRNA-1"/>
    <property type="gene ID" value="ALUE_0000562801"/>
</dbReference>
<evidence type="ECO:0000313" key="4">
    <source>
        <dbReference type="Proteomes" id="UP000036681"/>
    </source>
</evidence>
<keyword evidence="4" id="KW-1185">Reference proteome</keyword>
<feature type="region of interest" description="Disordered" evidence="2">
    <location>
        <begin position="267"/>
        <end position="291"/>
    </location>
</feature>
<feature type="compositionally biased region" description="Basic and acidic residues" evidence="2">
    <location>
        <begin position="431"/>
        <end position="440"/>
    </location>
</feature>
<accession>A0A0M3HSV9</accession>
<dbReference type="AlphaFoldDB" id="A0A0M3HSV9"/>
<proteinExistence type="predicted"/>
<dbReference type="GO" id="GO:0042302">
    <property type="term" value="F:structural constituent of cuticle"/>
    <property type="evidence" value="ECO:0007669"/>
    <property type="project" value="InterPro"/>
</dbReference>
<feature type="compositionally biased region" description="Gly residues" evidence="2">
    <location>
        <begin position="323"/>
        <end position="332"/>
    </location>
</feature>
<reference evidence="5" key="1">
    <citation type="submission" date="2017-02" db="UniProtKB">
        <authorList>
            <consortium name="WormBaseParasite"/>
        </authorList>
    </citation>
    <scope>IDENTIFICATION</scope>
</reference>
<evidence type="ECO:0000256" key="2">
    <source>
        <dbReference type="SAM" id="MobiDB-lite"/>
    </source>
</evidence>
<evidence type="ECO:0000256" key="1">
    <source>
        <dbReference type="ARBA" id="ARBA00022737"/>
    </source>
</evidence>
<dbReference type="PANTHER" id="PTHR24637:SF334">
    <property type="entry name" value="NEMATODE CUTICLE COLLAGEN N-TERMINAL DOMAIN-CONTAINING PROTEIN"/>
    <property type="match status" value="1"/>
</dbReference>
<feature type="domain" description="Nematode cuticle collagen N-terminal" evidence="3">
    <location>
        <begin position="5"/>
        <end position="57"/>
    </location>
</feature>
<protein>
    <submittedName>
        <fullName evidence="5">Col_cuticle_N domain-containing protein</fullName>
    </submittedName>
</protein>
<sequence>MKVHTATFVASALSGLVLVLSLLAIGCIYNNVHNIWNELDKEMDEFRVITNDLWTDIIKLGKYSKRLRRQTGYGEEQAGTSGGGLKEGEEIYAGNRGGPKEGEEIYAGNRVVPDNIEETGGGGAVAGSAEVPQLREGGGGDEEGTGRECVGEHCSKQPISGCVGIGCERVASREEFGGAAAPAAPFRAQPPSGPTPENGCIPIPHIRKVCLREVFLVKTQPEFDAQLADLFFLNKTFYSTEILLFVADRLPLLDCYLDCNPNNKCPPGPPGPKGLPGSAGLEGQPGMDGQPGKDCKELIVEHMGTTRCFNCPPGPVGPPGPMGRSGPGGMPGANGIPGSRGRESQPGVPGEMGPPGLPGVDGQPGLPGEKGLDGSKPIGRPGPEGPRGPEGAPGLPGDEGKDGADGPEGLQGPQGPPGQVGPQGPEGETGFEGKHGRTGQDAEYCPCPGRGFGQSQRGGGRKAEGGSRSKGGSRKMEVEEAQSYSKRRAHA</sequence>
<name>A0A0M3HSV9_ASCLU</name>
<dbReference type="PANTHER" id="PTHR24637">
    <property type="entry name" value="COLLAGEN"/>
    <property type="match status" value="1"/>
</dbReference>
<dbReference type="Proteomes" id="UP000036681">
    <property type="component" value="Unplaced"/>
</dbReference>